<evidence type="ECO:0000313" key="3">
    <source>
        <dbReference type="EMBL" id="TDQ28437.1"/>
    </source>
</evidence>
<reference evidence="3 4" key="1">
    <citation type="submission" date="2019-03" db="EMBL/GenBank/DDBJ databases">
        <title>Genomic Encyclopedia of Type Strains, Phase III (KMG-III): the genomes of soil and plant-associated and newly described type strains.</title>
        <authorList>
            <person name="Whitman W."/>
        </authorList>
    </citation>
    <scope>NUCLEOTIDE SEQUENCE [LARGE SCALE GENOMIC DNA]</scope>
    <source>
        <strain evidence="3 4">CECT 8283</strain>
    </source>
</reference>
<evidence type="ECO:0000313" key="4">
    <source>
        <dbReference type="Proteomes" id="UP000295390"/>
    </source>
</evidence>
<keyword evidence="1" id="KW-0812">Transmembrane</keyword>
<organism evidence="3 4">
    <name type="scientific">Tenacibaculum caenipelagi</name>
    <dbReference type="NCBI Taxonomy" id="1325435"/>
    <lineage>
        <taxon>Bacteria</taxon>
        <taxon>Pseudomonadati</taxon>
        <taxon>Bacteroidota</taxon>
        <taxon>Flavobacteriia</taxon>
        <taxon>Flavobacteriales</taxon>
        <taxon>Flavobacteriaceae</taxon>
        <taxon>Tenacibaculum</taxon>
    </lineage>
</organism>
<accession>A0A4R6TE57</accession>
<protein>
    <submittedName>
        <fullName evidence="3">DUF2892 family protein</fullName>
    </submittedName>
</protein>
<evidence type="ECO:0000259" key="2">
    <source>
        <dbReference type="Pfam" id="PF11127"/>
    </source>
</evidence>
<name>A0A4R6TE57_9FLAO</name>
<keyword evidence="1" id="KW-1133">Transmembrane helix</keyword>
<dbReference type="Pfam" id="PF11127">
    <property type="entry name" value="YgaP-like_TM"/>
    <property type="match status" value="1"/>
</dbReference>
<dbReference type="InterPro" id="IPR021309">
    <property type="entry name" value="YgaP-like_TM"/>
</dbReference>
<evidence type="ECO:0000256" key="1">
    <source>
        <dbReference type="SAM" id="Phobius"/>
    </source>
</evidence>
<sequence length="68" mass="7507">MKKNMGNTDKAIRTLIALIIACLSYFDIITGVLGNVLLVLAIVFLVTSLINFCPLYSLFGINTRKSKE</sequence>
<dbReference type="AlphaFoldDB" id="A0A4R6TE57"/>
<feature type="transmembrane region" description="Helical" evidence="1">
    <location>
        <begin position="36"/>
        <end position="59"/>
    </location>
</feature>
<dbReference type="OrthoDB" id="9804804at2"/>
<keyword evidence="1" id="KW-0472">Membrane</keyword>
<proteinExistence type="predicted"/>
<keyword evidence="4" id="KW-1185">Reference proteome</keyword>
<dbReference type="Proteomes" id="UP000295390">
    <property type="component" value="Unassembled WGS sequence"/>
</dbReference>
<dbReference type="EMBL" id="SNYH01000002">
    <property type="protein sequence ID" value="TDQ28437.1"/>
    <property type="molecule type" value="Genomic_DNA"/>
</dbReference>
<comment type="caution">
    <text evidence="3">The sequence shown here is derived from an EMBL/GenBank/DDBJ whole genome shotgun (WGS) entry which is preliminary data.</text>
</comment>
<gene>
    <name evidence="3" type="ORF">DFQ07_0807</name>
</gene>
<feature type="transmembrane region" description="Helical" evidence="1">
    <location>
        <begin position="12"/>
        <end position="30"/>
    </location>
</feature>
<feature type="domain" description="Inner membrane protein YgaP-like transmembrane" evidence="2">
    <location>
        <begin position="1"/>
        <end position="66"/>
    </location>
</feature>
<dbReference type="RefSeq" id="WP_133534981.1">
    <property type="nucleotide sequence ID" value="NZ_SNYH01000002.1"/>
</dbReference>